<evidence type="ECO:0000313" key="4">
    <source>
        <dbReference type="Proteomes" id="UP000295238"/>
    </source>
</evidence>
<reference evidence="3 4" key="1">
    <citation type="submission" date="2019-03" db="EMBL/GenBank/DDBJ databases">
        <title>Rhizobium sp. nov., an bacterium isolated from biocrust in Mu Us Desert.</title>
        <authorList>
            <person name="Lixiong L."/>
        </authorList>
    </citation>
    <scope>NUCLEOTIDE SEQUENCE [LARGE SCALE GENOMIC DNA]</scope>
    <source>
        <strain evidence="3 4">SPY-1</strain>
    </source>
</reference>
<keyword evidence="1" id="KW-0812">Transmembrane</keyword>
<feature type="domain" description="DUF6644" evidence="2">
    <location>
        <begin position="25"/>
        <end position="154"/>
    </location>
</feature>
<evidence type="ECO:0000256" key="1">
    <source>
        <dbReference type="SAM" id="Phobius"/>
    </source>
</evidence>
<sequence length="155" mass="16097">MEFLAPLAESMLARALIVSPTLYLFINAAHILGIAILFGAILALDLRILGLGQAIPLAAAMPYLSKLAGSGLLIAVLTGLCLFSVRPVEYAGNPAFLVKLGLIALGLLNVAVQHSSGTRQAISADQVPAAARLSAILSIVIWISAVIGGRWIGFI</sequence>
<evidence type="ECO:0000259" key="2">
    <source>
        <dbReference type="Pfam" id="PF20349"/>
    </source>
</evidence>
<dbReference type="OrthoDB" id="118399at2"/>
<keyword evidence="1" id="KW-1133">Transmembrane helix</keyword>
<protein>
    <submittedName>
        <fullName evidence="3">DUF2214 domain-containing protein</fullName>
    </submittedName>
</protein>
<feature type="transmembrane region" description="Helical" evidence="1">
    <location>
        <begin position="91"/>
        <end position="112"/>
    </location>
</feature>
<proteinExistence type="predicted"/>
<dbReference type="Pfam" id="PF20349">
    <property type="entry name" value="DUF6644"/>
    <property type="match status" value="1"/>
</dbReference>
<feature type="transmembrane region" description="Helical" evidence="1">
    <location>
        <begin position="67"/>
        <end position="85"/>
    </location>
</feature>
<evidence type="ECO:0000313" key="3">
    <source>
        <dbReference type="EMBL" id="TDK37371.1"/>
    </source>
</evidence>
<feature type="transmembrane region" description="Helical" evidence="1">
    <location>
        <begin position="20"/>
        <end position="46"/>
    </location>
</feature>
<dbReference type="InterPro" id="IPR046586">
    <property type="entry name" value="DUF6644"/>
</dbReference>
<feature type="transmembrane region" description="Helical" evidence="1">
    <location>
        <begin position="133"/>
        <end position="152"/>
    </location>
</feature>
<dbReference type="Proteomes" id="UP000295238">
    <property type="component" value="Unassembled WGS sequence"/>
</dbReference>
<dbReference type="AlphaFoldDB" id="A0A4R5UKD7"/>
<dbReference type="EMBL" id="SMTL01000002">
    <property type="protein sequence ID" value="TDK37371.1"/>
    <property type="molecule type" value="Genomic_DNA"/>
</dbReference>
<gene>
    <name evidence="3" type="ORF">E2F50_10915</name>
</gene>
<comment type="caution">
    <text evidence="3">The sequence shown here is derived from an EMBL/GenBank/DDBJ whole genome shotgun (WGS) entry which is preliminary data.</text>
</comment>
<organism evidence="3 4">
    <name type="scientific">Rhizobium deserti</name>
    <dbReference type="NCBI Taxonomy" id="2547961"/>
    <lineage>
        <taxon>Bacteria</taxon>
        <taxon>Pseudomonadati</taxon>
        <taxon>Pseudomonadota</taxon>
        <taxon>Alphaproteobacteria</taxon>
        <taxon>Hyphomicrobiales</taxon>
        <taxon>Rhizobiaceae</taxon>
        <taxon>Rhizobium/Agrobacterium group</taxon>
        <taxon>Rhizobium</taxon>
    </lineage>
</organism>
<keyword evidence="4" id="KW-1185">Reference proteome</keyword>
<name>A0A4R5UKD7_9HYPH</name>
<keyword evidence="1" id="KW-0472">Membrane</keyword>
<accession>A0A4R5UKD7</accession>